<dbReference type="AlphaFoldDB" id="W4JUU1"/>
<name>W4JUU1_HETIT</name>
<sequence length="198" mass="22473">MLLLPPPDAPDTRPRYHISVHMNYFIPTSYITVVRKGATENGQCVGEFEMGLSERRSTVTIGQYETFLSSVLSRTGSHLNGEYHWRNLDLHLYWDCRGRLFKVRAPTLLALNLVFSVLNSSPLQCFMINDVTKARAALAIYESPGLHDLRREGIDLVHCLEVTPDGQEHFDLILLSVLIIERKRLTPLGKDLGKRLDA</sequence>
<dbReference type="GeneID" id="20673727"/>
<evidence type="ECO:0000313" key="2">
    <source>
        <dbReference type="Proteomes" id="UP000030671"/>
    </source>
</evidence>
<dbReference type="OrthoDB" id="3174721at2759"/>
<keyword evidence="2" id="KW-1185">Reference proteome</keyword>
<dbReference type="InParanoid" id="W4JUU1"/>
<dbReference type="RefSeq" id="XP_009550833.1">
    <property type="nucleotide sequence ID" value="XM_009552538.1"/>
</dbReference>
<proteinExistence type="predicted"/>
<dbReference type="Proteomes" id="UP000030671">
    <property type="component" value="Unassembled WGS sequence"/>
</dbReference>
<dbReference type="EMBL" id="KI925463">
    <property type="protein sequence ID" value="ETW77313.1"/>
    <property type="molecule type" value="Genomic_DNA"/>
</dbReference>
<reference evidence="1 2" key="1">
    <citation type="journal article" date="2012" name="New Phytol.">
        <title>Insight into trade-off between wood decay and parasitism from the genome of a fungal forest pathogen.</title>
        <authorList>
            <person name="Olson A."/>
            <person name="Aerts A."/>
            <person name="Asiegbu F."/>
            <person name="Belbahri L."/>
            <person name="Bouzid O."/>
            <person name="Broberg A."/>
            <person name="Canback B."/>
            <person name="Coutinho P.M."/>
            <person name="Cullen D."/>
            <person name="Dalman K."/>
            <person name="Deflorio G."/>
            <person name="van Diepen L.T."/>
            <person name="Dunand C."/>
            <person name="Duplessis S."/>
            <person name="Durling M."/>
            <person name="Gonthier P."/>
            <person name="Grimwood J."/>
            <person name="Fossdal C.G."/>
            <person name="Hansson D."/>
            <person name="Henrissat B."/>
            <person name="Hietala A."/>
            <person name="Himmelstrand K."/>
            <person name="Hoffmeister D."/>
            <person name="Hogberg N."/>
            <person name="James T.Y."/>
            <person name="Karlsson M."/>
            <person name="Kohler A."/>
            <person name="Kues U."/>
            <person name="Lee Y.H."/>
            <person name="Lin Y.C."/>
            <person name="Lind M."/>
            <person name="Lindquist E."/>
            <person name="Lombard V."/>
            <person name="Lucas S."/>
            <person name="Lunden K."/>
            <person name="Morin E."/>
            <person name="Murat C."/>
            <person name="Park J."/>
            <person name="Raffaello T."/>
            <person name="Rouze P."/>
            <person name="Salamov A."/>
            <person name="Schmutz J."/>
            <person name="Solheim H."/>
            <person name="Stahlberg J."/>
            <person name="Velez H."/>
            <person name="de Vries R.P."/>
            <person name="Wiebenga A."/>
            <person name="Woodward S."/>
            <person name="Yakovlev I."/>
            <person name="Garbelotto M."/>
            <person name="Martin F."/>
            <person name="Grigoriev I.V."/>
            <person name="Stenlid J."/>
        </authorList>
    </citation>
    <scope>NUCLEOTIDE SEQUENCE [LARGE SCALE GENOMIC DNA]</scope>
    <source>
        <strain evidence="1 2">TC 32-1</strain>
    </source>
</reference>
<dbReference type="KEGG" id="hir:HETIRDRAFT_421455"/>
<dbReference type="HOGENOM" id="CLU_094652_0_0_1"/>
<accession>W4JUU1</accession>
<protein>
    <submittedName>
        <fullName evidence="1">Uncharacterized protein</fullName>
    </submittedName>
</protein>
<organism evidence="1 2">
    <name type="scientific">Heterobasidion irregulare (strain TC 32-1)</name>
    <dbReference type="NCBI Taxonomy" id="747525"/>
    <lineage>
        <taxon>Eukaryota</taxon>
        <taxon>Fungi</taxon>
        <taxon>Dikarya</taxon>
        <taxon>Basidiomycota</taxon>
        <taxon>Agaricomycotina</taxon>
        <taxon>Agaricomycetes</taxon>
        <taxon>Russulales</taxon>
        <taxon>Bondarzewiaceae</taxon>
        <taxon>Heterobasidion</taxon>
        <taxon>Heterobasidion annosum species complex</taxon>
    </lineage>
</organism>
<gene>
    <name evidence="1" type="ORF">HETIRDRAFT_421455</name>
</gene>
<evidence type="ECO:0000313" key="1">
    <source>
        <dbReference type="EMBL" id="ETW77313.1"/>
    </source>
</evidence>